<dbReference type="InterPro" id="IPR018737">
    <property type="entry name" value="DREAM_LIN52"/>
</dbReference>
<sequence length="107" mass="12061">MSSAEDNFLLSSENLRASPELWPEKIPGSDNYIKTVGKLAKDGENGLTQDDIRNIYQLGSLPKTEIVAEIRRLYDEGYQLGVEEAKEVTRGKYLNIFTSNAPLLKRK</sequence>
<accession>A0A9N9S5D0</accession>
<reference evidence="2" key="2">
    <citation type="submission" date="2022-10" db="EMBL/GenBank/DDBJ databases">
        <authorList>
            <consortium name="ENA_rothamsted_submissions"/>
            <consortium name="culmorum"/>
            <person name="King R."/>
        </authorList>
    </citation>
    <scope>NUCLEOTIDE SEQUENCE</scope>
</reference>
<keyword evidence="3" id="KW-1185">Reference proteome</keyword>
<dbReference type="GO" id="GO:0070176">
    <property type="term" value="C:DRM complex"/>
    <property type="evidence" value="ECO:0007669"/>
    <property type="project" value="InterPro"/>
</dbReference>
<dbReference type="Proteomes" id="UP001153620">
    <property type="component" value="Chromosome 3"/>
</dbReference>
<evidence type="ECO:0000313" key="3">
    <source>
        <dbReference type="Proteomes" id="UP001153620"/>
    </source>
</evidence>
<reference evidence="2" key="1">
    <citation type="submission" date="2022-01" db="EMBL/GenBank/DDBJ databases">
        <authorList>
            <person name="King R."/>
        </authorList>
    </citation>
    <scope>NUCLEOTIDE SEQUENCE</scope>
</reference>
<evidence type="ECO:0000256" key="1">
    <source>
        <dbReference type="ARBA" id="ARBA00005456"/>
    </source>
</evidence>
<proteinExistence type="inferred from homology"/>
<dbReference type="Pfam" id="PF10044">
    <property type="entry name" value="LIN52"/>
    <property type="match status" value="1"/>
</dbReference>
<organism evidence="2 3">
    <name type="scientific">Chironomus riparius</name>
    <dbReference type="NCBI Taxonomy" id="315576"/>
    <lineage>
        <taxon>Eukaryota</taxon>
        <taxon>Metazoa</taxon>
        <taxon>Ecdysozoa</taxon>
        <taxon>Arthropoda</taxon>
        <taxon>Hexapoda</taxon>
        <taxon>Insecta</taxon>
        <taxon>Pterygota</taxon>
        <taxon>Neoptera</taxon>
        <taxon>Endopterygota</taxon>
        <taxon>Diptera</taxon>
        <taxon>Nematocera</taxon>
        <taxon>Chironomoidea</taxon>
        <taxon>Chironomidae</taxon>
        <taxon>Chironominae</taxon>
        <taxon>Chironomus</taxon>
    </lineage>
</organism>
<protein>
    <submittedName>
        <fullName evidence="2">Uncharacterized protein</fullName>
    </submittedName>
</protein>
<gene>
    <name evidence="2" type="ORF">CHIRRI_LOCUS11829</name>
</gene>
<comment type="similarity">
    <text evidence="1">Belongs to the lin-52 family.</text>
</comment>
<dbReference type="GO" id="GO:0006355">
    <property type="term" value="P:regulation of DNA-templated transcription"/>
    <property type="evidence" value="ECO:0007669"/>
    <property type="project" value="InterPro"/>
</dbReference>
<dbReference type="AlphaFoldDB" id="A0A9N9S5D0"/>
<name>A0A9N9S5D0_9DIPT</name>
<dbReference type="PANTHER" id="PTHR31489">
    <property type="entry name" value="LIN52 FAMILY MEMBER"/>
    <property type="match status" value="1"/>
</dbReference>
<evidence type="ECO:0000313" key="2">
    <source>
        <dbReference type="EMBL" id="CAG9808997.1"/>
    </source>
</evidence>
<dbReference type="EMBL" id="OU895879">
    <property type="protein sequence ID" value="CAG9808997.1"/>
    <property type="molecule type" value="Genomic_DNA"/>
</dbReference>
<dbReference type="OrthoDB" id="5834362at2759"/>
<dbReference type="PANTHER" id="PTHR31489:SF2">
    <property type="entry name" value="PROTEIN LIN-52 HOMOLOG"/>
    <property type="match status" value="1"/>
</dbReference>